<dbReference type="CDD" id="cd06185">
    <property type="entry name" value="PDR_like"/>
    <property type="match status" value="1"/>
</dbReference>
<dbReference type="InterPro" id="IPR017938">
    <property type="entry name" value="Riboflavin_synthase-like_b-brl"/>
</dbReference>
<dbReference type="SUPFAM" id="SSF52343">
    <property type="entry name" value="Ferredoxin reductase-like, C-terminal NADP-linked domain"/>
    <property type="match status" value="1"/>
</dbReference>
<dbReference type="Gene3D" id="3.40.50.80">
    <property type="entry name" value="Nucleotide-binding domain of ferredoxin-NADP reductase (FNR) module"/>
    <property type="match status" value="1"/>
</dbReference>
<sequence length="730" mass="80683">MKGKSMSTGRPISHPSEDWDPLAPDNHGDPRAVYTRLRDECPVAWSDRFDGFYSLTRFKDVTEAALDWHTFTSAQKTPIPDATTPDRPPRAPAEVDPPFHTAYRDLLNRFFTPEYIRRIEPVIRRTARDLIGRCVSLGEVDAVASFTFYMPIQVQCIFLGISVEDAERIKITINRIIDAGAAGDAATHKAANDEMYEYIYRVLESRKKTPYDPNDIISAMIHEEVGGRRLTDDDIAGTIRLFLQAGHGTTTNMLGSIIRHLATTPSDQKRLRTEPKVIPQAIEELLRVWTPVRLVGRKTTRDVEIEGRVVPKGSRVGLMVSAANLDDRKFENADQIDFDRKPNPHIAFGFGPHRCVGASLAREQLRIAVEELLSMTDDFELTGDTEWSTWTHLGPSKLPVRFIPRSVDLTGSVIRAGYNELVMNVVTASPVADRINELELRANQDAELPEWTAGAHIDLVLPGDLIRSYSLVNGPSDRSHWRIAVLREENGRGGSAMIHTLKAGDRVRVRWPSTNFALEDAESYHFFASGIGITPILPMIAEATERGVPWRLDYVGRTPSQLAYLDQVTDYEETHVHLTSESGRPDLDSLVAATEERAAIYACGSQSFATGLEAAASRAGRDVHAEWFAPKPGARQGASGSREAFAVHLERSNIDVSVQPGQSIIDACAEIGVTIPGACFEGTCGTCLTSVLKGTPDHRDSFLSAKEQASNKLMAACVSKSMTDSLVIDW</sequence>
<protein>
    <submittedName>
        <fullName evidence="5">Cytochrome P450/oxidoreductase</fullName>
    </submittedName>
</protein>
<dbReference type="InterPro" id="IPR017927">
    <property type="entry name" value="FAD-bd_FR_type"/>
</dbReference>
<feature type="domain" description="2Fe-2S ferredoxin-type" evidence="3">
    <location>
        <begin position="645"/>
        <end position="730"/>
    </location>
</feature>
<evidence type="ECO:0000313" key="5">
    <source>
        <dbReference type="EMBL" id="GAA5192243.1"/>
    </source>
</evidence>
<dbReference type="CDD" id="cd00207">
    <property type="entry name" value="fer2"/>
    <property type="match status" value="1"/>
</dbReference>
<dbReference type="InterPro" id="IPR002397">
    <property type="entry name" value="Cyt_P450_B"/>
</dbReference>
<dbReference type="InterPro" id="IPR006058">
    <property type="entry name" value="2Fe2S_fd_BS"/>
</dbReference>
<dbReference type="Pfam" id="PF00067">
    <property type="entry name" value="p450"/>
    <property type="match status" value="1"/>
</dbReference>
<dbReference type="SUPFAM" id="SSF63380">
    <property type="entry name" value="Riboflavin synthase domain-like"/>
    <property type="match status" value="1"/>
</dbReference>
<dbReference type="Gene3D" id="2.40.30.10">
    <property type="entry name" value="Translation factors"/>
    <property type="match status" value="1"/>
</dbReference>
<evidence type="ECO:0000259" key="4">
    <source>
        <dbReference type="PROSITE" id="PS51384"/>
    </source>
</evidence>
<dbReference type="Pfam" id="PF00111">
    <property type="entry name" value="Fer2"/>
    <property type="match status" value="1"/>
</dbReference>
<evidence type="ECO:0000313" key="6">
    <source>
        <dbReference type="Proteomes" id="UP001500200"/>
    </source>
</evidence>
<dbReference type="EMBL" id="BAABKK010000010">
    <property type="protein sequence ID" value="GAA5192243.1"/>
    <property type="molecule type" value="Genomic_DNA"/>
</dbReference>
<dbReference type="InterPro" id="IPR001041">
    <property type="entry name" value="2Fe-2S_ferredoxin-type"/>
</dbReference>
<dbReference type="Proteomes" id="UP001500200">
    <property type="component" value="Unassembled WGS sequence"/>
</dbReference>
<dbReference type="PANTHER" id="PTHR46696:SF6">
    <property type="entry name" value="P450, PUTATIVE (EUROFUNG)-RELATED"/>
    <property type="match status" value="1"/>
</dbReference>
<dbReference type="Gene3D" id="3.10.20.30">
    <property type="match status" value="1"/>
</dbReference>
<feature type="region of interest" description="Disordered" evidence="2">
    <location>
        <begin position="1"/>
        <end position="26"/>
    </location>
</feature>
<accession>A0ABP9S9B7</accession>
<reference evidence="6" key="1">
    <citation type="journal article" date="2019" name="Int. J. Syst. Evol. Microbiol.">
        <title>The Global Catalogue of Microorganisms (GCM) 10K type strain sequencing project: providing services to taxonomists for standard genome sequencing and annotation.</title>
        <authorList>
            <consortium name="The Broad Institute Genomics Platform"/>
            <consortium name="The Broad Institute Genome Sequencing Center for Infectious Disease"/>
            <person name="Wu L."/>
            <person name="Ma J."/>
        </authorList>
    </citation>
    <scope>NUCLEOTIDE SEQUENCE [LARGE SCALE GENOMIC DNA]</scope>
    <source>
        <strain evidence="6">JCM 18514</strain>
    </source>
</reference>
<name>A0ABP9S9B7_9MICC</name>
<dbReference type="SUPFAM" id="SSF48264">
    <property type="entry name" value="Cytochrome P450"/>
    <property type="match status" value="1"/>
</dbReference>
<comment type="caution">
    <text evidence="5">The sequence shown here is derived from an EMBL/GenBank/DDBJ whole genome shotgun (WGS) entry which is preliminary data.</text>
</comment>
<dbReference type="InterPro" id="IPR036396">
    <property type="entry name" value="Cyt_P450_sf"/>
</dbReference>
<dbReference type="PROSITE" id="PS51085">
    <property type="entry name" value="2FE2S_FER_2"/>
    <property type="match status" value="1"/>
</dbReference>
<dbReference type="PROSITE" id="PS00086">
    <property type="entry name" value="CYTOCHROME_P450"/>
    <property type="match status" value="1"/>
</dbReference>
<evidence type="ECO:0000259" key="3">
    <source>
        <dbReference type="PROSITE" id="PS51085"/>
    </source>
</evidence>
<dbReference type="PROSITE" id="PS51384">
    <property type="entry name" value="FAD_FR"/>
    <property type="match status" value="1"/>
</dbReference>
<organism evidence="5 6">
    <name type="scientific">Arthrobacter gyeryongensis</name>
    <dbReference type="NCBI Taxonomy" id="1650592"/>
    <lineage>
        <taxon>Bacteria</taxon>
        <taxon>Bacillati</taxon>
        <taxon>Actinomycetota</taxon>
        <taxon>Actinomycetes</taxon>
        <taxon>Micrococcales</taxon>
        <taxon>Micrococcaceae</taxon>
        <taxon>Arthrobacter</taxon>
    </lineage>
</organism>
<feature type="domain" description="FAD-binding FR-type" evidence="4">
    <location>
        <begin position="418"/>
        <end position="519"/>
    </location>
</feature>
<proteinExistence type="inferred from homology"/>
<dbReference type="InterPro" id="IPR036010">
    <property type="entry name" value="2Fe-2S_ferredoxin-like_sf"/>
</dbReference>
<dbReference type="PANTHER" id="PTHR46696">
    <property type="entry name" value="P450, PUTATIVE (EUROFUNG)-RELATED"/>
    <property type="match status" value="1"/>
</dbReference>
<dbReference type="RefSeq" id="WP_345448536.1">
    <property type="nucleotide sequence ID" value="NZ_BAABKK010000010.1"/>
</dbReference>
<dbReference type="InterPro" id="IPR001128">
    <property type="entry name" value="Cyt_P450"/>
</dbReference>
<gene>
    <name evidence="5" type="ORF">GCM10023346_13730</name>
</gene>
<dbReference type="Gene3D" id="1.10.630.10">
    <property type="entry name" value="Cytochrome P450"/>
    <property type="match status" value="1"/>
</dbReference>
<dbReference type="InterPro" id="IPR017972">
    <property type="entry name" value="Cyt_P450_CS"/>
</dbReference>
<dbReference type="PROSITE" id="PS00197">
    <property type="entry name" value="2FE2S_FER_1"/>
    <property type="match status" value="1"/>
</dbReference>
<dbReference type="PRINTS" id="PR00359">
    <property type="entry name" value="BP450"/>
</dbReference>
<keyword evidence="6" id="KW-1185">Reference proteome</keyword>
<evidence type="ECO:0000256" key="2">
    <source>
        <dbReference type="SAM" id="MobiDB-lite"/>
    </source>
</evidence>
<feature type="compositionally biased region" description="Polar residues" evidence="2">
    <location>
        <begin position="1"/>
        <end position="10"/>
    </location>
</feature>
<dbReference type="InterPro" id="IPR012675">
    <property type="entry name" value="Beta-grasp_dom_sf"/>
</dbReference>
<comment type="similarity">
    <text evidence="1">Belongs to the cytochrome P450 family.</text>
</comment>
<dbReference type="SUPFAM" id="SSF54292">
    <property type="entry name" value="2Fe-2S ferredoxin-like"/>
    <property type="match status" value="1"/>
</dbReference>
<evidence type="ECO:0000256" key="1">
    <source>
        <dbReference type="ARBA" id="ARBA00010617"/>
    </source>
</evidence>
<dbReference type="InterPro" id="IPR039261">
    <property type="entry name" value="FNR_nucleotide-bd"/>
</dbReference>
<feature type="region of interest" description="Disordered" evidence="2">
    <location>
        <begin position="76"/>
        <end position="95"/>
    </location>
</feature>